<dbReference type="InterPro" id="IPR001296">
    <property type="entry name" value="Glyco_trans_1"/>
</dbReference>
<dbReference type="PANTHER" id="PTHR46039">
    <property type="entry name" value="SUCROSE-PHOSPHATE SYNTHASE 3-RELATED"/>
    <property type="match status" value="1"/>
</dbReference>
<dbReference type="AlphaFoldDB" id="A0AAV9ITS2"/>
<evidence type="ECO:0000256" key="3">
    <source>
        <dbReference type="ARBA" id="ARBA00022676"/>
    </source>
</evidence>
<evidence type="ECO:0000256" key="1">
    <source>
        <dbReference type="ARBA" id="ARBA00006530"/>
    </source>
</evidence>
<protein>
    <recommendedName>
        <fullName evidence="2">sucrose-phosphate synthase</fullName>
        <ecNumber evidence="2">2.4.1.14</ecNumber>
    </recommendedName>
</protein>
<comment type="similarity">
    <text evidence="1">Belongs to the glycosyltransferase 1 family.</text>
</comment>
<dbReference type="Proteomes" id="UP001301350">
    <property type="component" value="Unassembled WGS sequence"/>
</dbReference>
<dbReference type="Pfam" id="PF13579">
    <property type="entry name" value="Glyco_trans_4_4"/>
    <property type="match status" value="1"/>
</dbReference>
<dbReference type="InterPro" id="IPR028098">
    <property type="entry name" value="Glyco_trans_4-like_N"/>
</dbReference>
<comment type="catalytic activity">
    <reaction evidence="5">
        <text>beta-D-fructose 6-phosphate + UDP-alpha-D-glucose = sucrose 6(F)-phosphate + UDP + H(+)</text>
        <dbReference type="Rhea" id="RHEA:22172"/>
        <dbReference type="ChEBI" id="CHEBI:15378"/>
        <dbReference type="ChEBI" id="CHEBI:57634"/>
        <dbReference type="ChEBI" id="CHEBI:57723"/>
        <dbReference type="ChEBI" id="CHEBI:58223"/>
        <dbReference type="ChEBI" id="CHEBI:58885"/>
        <dbReference type="EC" id="2.4.1.14"/>
    </reaction>
</comment>
<dbReference type="Gene3D" id="3.40.50.2000">
    <property type="entry name" value="Glycogen Phosphorylase B"/>
    <property type="match status" value="2"/>
</dbReference>
<feature type="domain" description="Glycosyltransferase subfamily 4-like N-terminal" evidence="7">
    <location>
        <begin position="52"/>
        <end position="229"/>
    </location>
</feature>
<dbReference type="EMBL" id="JANCYW010000005">
    <property type="protein sequence ID" value="KAK4535478.1"/>
    <property type="molecule type" value="Genomic_DNA"/>
</dbReference>
<reference evidence="8 9" key="1">
    <citation type="submission" date="2022-07" db="EMBL/GenBank/DDBJ databases">
        <title>Genome-wide signatures of adaptation to extreme environments.</title>
        <authorList>
            <person name="Cho C.H."/>
            <person name="Yoon H.S."/>
        </authorList>
    </citation>
    <scope>NUCLEOTIDE SEQUENCE [LARGE SCALE GENOMIC DNA]</scope>
    <source>
        <strain evidence="8 9">DBV 063 E5</strain>
    </source>
</reference>
<evidence type="ECO:0000313" key="9">
    <source>
        <dbReference type="Proteomes" id="UP001301350"/>
    </source>
</evidence>
<accession>A0AAV9ITS2</accession>
<keyword evidence="3" id="KW-0328">Glycosyltransferase</keyword>
<feature type="domain" description="Glycosyl transferase family 1" evidence="6">
    <location>
        <begin position="295"/>
        <end position="453"/>
    </location>
</feature>
<proteinExistence type="inferred from homology"/>
<evidence type="ECO:0000256" key="5">
    <source>
        <dbReference type="ARBA" id="ARBA00047471"/>
    </source>
</evidence>
<evidence type="ECO:0000313" key="8">
    <source>
        <dbReference type="EMBL" id="KAK4535478.1"/>
    </source>
</evidence>
<comment type="caution">
    <text evidence="8">The sequence shown here is derived from an EMBL/GenBank/DDBJ whole genome shotgun (WGS) entry which is preliminary data.</text>
</comment>
<name>A0AAV9ITS2_CYACA</name>
<evidence type="ECO:0000259" key="6">
    <source>
        <dbReference type="Pfam" id="PF00534"/>
    </source>
</evidence>
<dbReference type="InterPro" id="IPR044161">
    <property type="entry name" value="SPS"/>
</dbReference>
<sequence>MPPWDAPAASAALATINGASAVPAPRLRVAFLNPQGNFDRHDSLWNTHPDFGGQLVYVKELSVALSRLGVRVDIVTRRIGAPGAWSRFADETDAYAHVPLVRIVRLPCGGDQLRDTFLPKEELWPWLDEWVDHILAFYRRPSEQLPQALVGHYGDGGYAAARISEATGIPFLFTAHSLGAQKLDRLLHSGDAELAALVPRLAFAERLAAERQAMARAHRIVVSTEQERVEQYAHPAYRDAIDVDRRRGDFVVIAPGVNRQVFGRRPTYAREAEVRERVVAALARDIVPASRRALPVVVLASRLVRQKNHLAVLQAFRQDAVLRQHANVMIVTAVGCAHPEAARLLQQLRHEAATPPLHHCVCWMEIETQPELGALYRTLATHYRGVFCLCALYEPFGLALLEAMASGLPVVATRHGGPSESLRGRCGVLVDPKRPDDIARGLKSLLLDRHEWHRRQALGHQRVAECYTWDAAASKYLKVTEEVVVAAAAAMMMMMRSASEVRERDGHATP</sequence>
<gene>
    <name evidence="8" type="ORF">CDCA_CDCA05G1503</name>
</gene>
<dbReference type="SUPFAM" id="SSF53756">
    <property type="entry name" value="UDP-Glycosyltransferase/glycogen phosphorylase"/>
    <property type="match status" value="1"/>
</dbReference>
<keyword evidence="9" id="KW-1185">Reference proteome</keyword>
<evidence type="ECO:0000256" key="2">
    <source>
        <dbReference type="ARBA" id="ARBA00012536"/>
    </source>
</evidence>
<dbReference type="EC" id="2.4.1.14" evidence="2"/>
<evidence type="ECO:0000259" key="7">
    <source>
        <dbReference type="Pfam" id="PF13579"/>
    </source>
</evidence>
<organism evidence="8 9">
    <name type="scientific">Cyanidium caldarium</name>
    <name type="common">Red alga</name>
    <dbReference type="NCBI Taxonomy" id="2771"/>
    <lineage>
        <taxon>Eukaryota</taxon>
        <taxon>Rhodophyta</taxon>
        <taxon>Bangiophyceae</taxon>
        <taxon>Cyanidiales</taxon>
        <taxon>Cyanidiaceae</taxon>
        <taxon>Cyanidium</taxon>
    </lineage>
</organism>
<dbReference type="GO" id="GO:0046524">
    <property type="term" value="F:sucrose-phosphate synthase activity"/>
    <property type="evidence" value="ECO:0007669"/>
    <property type="project" value="UniProtKB-EC"/>
</dbReference>
<evidence type="ECO:0000256" key="4">
    <source>
        <dbReference type="ARBA" id="ARBA00022679"/>
    </source>
</evidence>
<keyword evidence="4" id="KW-0808">Transferase</keyword>
<dbReference type="PANTHER" id="PTHR46039:SF5">
    <property type="entry name" value="SUCROSE-PHOSPHATE SYNTHASE 3-RELATED"/>
    <property type="match status" value="1"/>
</dbReference>
<dbReference type="Pfam" id="PF00534">
    <property type="entry name" value="Glycos_transf_1"/>
    <property type="match status" value="1"/>
</dbReference>